<name>A0A2I4FXK8_JUGRE</name>
<dbReference type="STRING" id="51240.A0A2I4FXK8"/>
<dbReference type="AlphaFoldDB" id="A0A2I4FXK8"/>
<reference evidence="5" key="1">
    <citation type="submission" date="2025-08" db="UniProtKB">
        <authorList>
            <consortium name="RefSeq"/>
        </authorList>
    </citation>
    <scope>IDENTIFICATION</scope>
    <source>
        <tissue evidence="5">Leaves</tissue>
    </source>
</reference>
<dbReference type="Proteomes" id="UP000235220">
    <property type="component" value="Chromosome 11"/>
</dbReference>
<dbReference type="OrthoDB" id="1932220at2759"/>
<keyword evidence="2" id="KW-0808">Transferase</keyword>
<dbReference type="GO" id="GO:0016746">
    <property type="term" value="F:acyltransferase activity"/>
    <property type="evidence" value="ECO:0007669"/>
    <property type="project" value="UniProtKB-KW"/>
</dbReference>
<dbReference type="PANTHER" id="PTHR31623:SF110">
    <property type="entry name" value="VINORINE SYNTHASE-LIKE"/>
    <property type="match status" value="1"/>
</dbReference>
<keyword evidence="3" id="KW-0012">Acyltransferase</keyword>
<sequence>MEVEIVSEEHIKPSFPTPPHLRSFKLSLLDQLLPVPYAPIVLFYPNHDDHCASHNMMNIPQRLELLKKSLSETLTRFYPLAGQIKDDLYIECNDEGAYFVEAHLNFCVSEFLRQPDLLLIHKFLPCELVLKESAAGTFVTNIQANVFKCGGIAIGLCISHKIVDGAALSTFIKAWTTTARGSKSNIAAVFPNFDSSSLFPASDDLWLRDSSMAMWGSLFRKGKSVTRRFVFPDSATATLKAQATSSYVKQPSRLEVVSAFIWKHAMAASRQNNGSQKPSLMTHLVNLRRRMTPPLSEHTMGNLLWIAAAARCMDTDEASLEGLVGELRGAISRIDGDFVQKMQGEERNSIMCETLRGIGKLGSQEEADYFGFSSWCKFGFYEADFGWGKPIWVSSIGSSGTVFMNLIILVDTRLGDGIEAWVTLDEPEMARLESNPELLTFASLDPSPLAVDHSIGC</sequence>
<gene>
    <name evidence="5" type="primary">LOC109002912</name>
</gene>
<dbReference type="GeneID" id="109002912"/>
<protein>
    <submittedName>
        <fullName evidence="5">Stemmadenine O-acetyltransferase-like</fullName>
    </submittedName>
</protein>
<proteinExistence type="inferred from homology"/>
<evidence type="ECO:0000256" key="2">
    <source>
        <dbReference type="ARBA" id="ARBA00022679"/>
    </source>
</evidence>
<comment type="similarity">
    <text evidence="1">Belongs to the plant acyltransferase family.</text>
</comment>
<accession>A0A2I4FXK8</accession>
<dbReference type="Pfam" id="PF02458">
    <property type="entry name" value="Transferase"/>
    <property type="match status" value="1"/>
</dbReference>
<dbReference type="Gramene" id="Jr11_18820_p1">
    <property type="protein sequence ID" value="cds.Jr11_18820_p1"/>
    <property type="gene ID" value="Jr11_18820"/>
</dbReference>
<dbReference type="RefSeq" id="XP_018836380.2">
    <property type="nucleotide sequence ID" value="XM_018980835.2"/>
</dbReference>
<evidence type="ECO:0000256" key="3">
    <source>
        <dbReference type="ARBA" id="ARBA00023315"/>
    </source>
</evidence>
<organism evidence="4 5">
    <name type="scientific">Juglans regia</name>
    <name type="common">English walnut</name>
    <dbReference type="NCBI Taxonomy" id="51240"/>
    <lineage>
        <taxon>Eukaryota</taxon>
        <taxon>Viridiplantae</taxon>
        <taxon>Streptophyta</taxon>
        <taxon>Embryophyta</taxon>
        <taxon>Tracheophyta</taxon>
        <taxon>Spermatophyta</taxon>
        <taxon>Magnoliopsida</taxon>
        <taxon>eudicotyledons</taxon>
        <taxon>Gunneridae</taxon>
        <taxon>Pentapetalae</taxon>
        <taxon>rosids</taxon>
        <taxon>fabids</taxon>
        <taxon>Fagales</taxon>
        <taxon>Juglandaceae</taxon>
        <taxon>Juglans</taxon>
    </lineage>
</organism>
<dbReference type="InterPro" id="IPR023213">
    <property type="entry name" value="CAT-like_dom_sf"/>
</dbReference>
<dbReference type="KEGG" id="jre:109002912"/>
<dbReference type="PANTHER" id="PTHR31623">
    <property type="entry name" value="F21J9.9"/>
    <property type="match status" value="1"/>
</dbReference>
<evidence type="ECO:0000313" key="4">
    <source>
        <dbReference type="Proteomes" id="UP000235220"/>
    </source>
</evidence>
<dbReference type="Gene3D" id="3.30.559.10">
    <property type="entry name" value="Chloramphenicol acetyltransferase-like domain"/>
    <property type="match status" value="2"/>
</dbReference>
<evidence type="ECO:0000256" key="1">
    <source>
        <dbReference type="ARBA" id="ARBA00009861"/>
    </source>
</evidence>
<evidence type="ECO:0000313" key="5">
    <source>
        <dbReference type="RefSeq" id="XP_018836380.2"/>
    </source>
</evidence>
<keyword evidence="4" id="KW-1185">Reference proteome</keyword>